<evidence type="ECO:0000256" key="1">
    <source>
        <dbReference type="ARBA" id="ARBA00004141"/>
    </source>
</evidence>
<reference evidence="8 9" key="1">
    <citation type="journal article" date="2017" name="Mycologia">
        <title>Bifiguratus adelaidae, gen. et sp. nov., a new member of Mucoromycotina in endophytic and soil-dwelling habitats.</title>
        <authorList>
            <person name="Torres-Cruz T.J."/>
            <person name="Billingsley Tobias T.L."/>
            <person name="Almatruk M."/>
            <person name="Hesse C."/>
            <person name="Kuske C.R."/>
            <person name="Desiro A."/>
            <person name="Benucci G.M."/>
            <person name="Bonito G."/>
            <person name="Stajich J.E."/>
            <person name="Dunlap C."/>
            <person name="Arnold A.E."/>
            <person name="Porras-Alfaro A."/>
        </authorList>
    </citation>
    <scope>NUCLEOTIDE SEQUENCE [LARGE SCALE GENOMIC DNA]</scope>
    <source>
        <strain evidence="8 9">AZ0501</strain>
    </source>
</reference>
<name>A0A261XZ21_9FUNG</name>
<comment type="caution">
    <text evidence="8">The sequence shown here is derived from an EMBL/GenBank/DDBJ whole genome shotgun (WGS) entry which is preliminary data.</text>
</comment>
<organism evidence="8 9">
    <name type="scientific">Bifiguratus adelaidae</name>
    <dbReference type="NCBI Taxonomy" id="1938954"/>
    <lineage>
        <taxon>Eukaryota</taxon>
        <taxon>Fungi</taxon>
        <taxon>Fungi incertae sedis</taxon>
        <taxon>Mucoromycota</taxon>
        <taxon>Mucoromycotina</taxon>
        <taxon>Endogonomycetes</taxon>
        <taxon>Endogonales</taxon>
        <taxon>Endogonales incertae sedis</taxon>
        <taxon>Bifiguratus</taxon>
    </lineage>
</organism>
<feature type="domain" description="Major facilitator superfamily (MFS) profile" evidence="7">
    <location>
        <begin position="19"/>
        <end position="205"/>
    </location>
</feature>
<evidence type="ECO:0000256" key="4">
    <source>
        <dbReference type="ARBA" id="ARBA00022989"/>
    </source>
</evidence>
<comment type="subcellular location">
    <subcellularLocation>
        <location evidence="1">Membrane</location>
        <topology evidence="1">Multi-pass membrane protein</topology>
    </subcellularLocation>
</comment>
<feature type="transmembrane region" description="Helical" evidence="6">
    <location>
        <begin position="17"/>
        <end position="41"/>
    </location>
</feature>
<dbReference type="OrthoDB" id="2130629at2759"/>
<proteinExistence type="predicted"/>
<accession>A0A261XZ21</accession>
<dbReference type="SUPFAM" id="SSF103473">
    <property type="entry name" value="MFS general substrate transporter"/>
    <property type="match status" value="1"/>
</dbReference>
<evidence type="ECO:0000256" key="2">
    <source>
        <dbReference type="ARBA" id="ARBA00022448"/>
    </source>
</evidence>
<dbReference type="InterPro" id="IPR020846">
    <property type="entry name" value="MFS_dom"/>
</dbReference>
<feature type="transmembrane region" description="Helical" evidence="6">
    <location>
        <begin position="53"/>
        <end position="71"/>
    </location>
</feature>
<dbReference type="Pfam" id="PF07690">
    <property type="entry name" value="MFS_1"/>
    <property type="match status" value="1"/>
</dbReference>
<feature type="transmembrane region" description="Helical" evidence="6">
    <location>
        <begin position="165"/>
        <end position="184"/>
    </location>
</feature>
<feature type="transmembrane region" description="Helical" evidence="6">
    <location>
        <begin position="124"/>
        <end position="145"/>
    </location>
</feature>
<dbReference type="PANTHER" id="PTHR42718">
    <property type="entry name" value="MAJOR FACILITATOR SUPERFAMILY MULTIDRUG TRANSPORTER MFSC"/>
    <property type="match status" value="1"/>
</dbReference>
<dbReference type="PANTHER" id="PTHR42718:SF9">
    <property type="entry name" value="MAJOR FACILITATOR SUPERFAMILY MULTIDRUG TRANSPORTER MFSC"/>
    <property type="match status" value="1"/>
</dbReference>
<evidence type="ECO:0000256" key="3">
    <source>
        <dbReference type="ARBA" id="ARBA00022692"/>
    </source>
</evidence>
<keyword evidence="5 6" id="KW-0472">Membrane</keyword>
<evidence type="ECO:0000313" key="8">
    <source>
        <dbReference type="EMBL" id="OZJ03592.1"/>
    </source>
</evidence>
<dbReference type="InterPro" id="IPR011701">
    <property type="entry name" value="MFS"/>
</dbReference>
<feature type="transmembrane region" description="Helical" evidence="6">
    <location>
        <begin position="91"/>
        <end position="112"/>
    </location>
</feature>
<dbReference type="Gene3D" id="1.20.1250.20">
    <property type="entry name" value="MFS general substrate transporter like domains"/>
    <property type="match status" value="1"/>
</dbReference>
<dbReference type="AlphaFoldDB" id="A0A261XZ21"/>
<sequence>MAFGLNLPLDAPRVQNALIPVIGCAASCLDAINLSAVNIALPTIANDLGLTQSTLPWLIAAYAIAFAAFLLPAGKFGDLYGYRLVFSTGLAIFAITSLINAVSVNPYMLFVFRALQGEAGTVGAVYNTASQLGSAVGLAIMTAVITGINKEDATVLDLLAGYHGANYVGIGLCVIIMVVGFFFIKDDKPVDKVNDAERGSEAEKE</sequence>
<dbReference type="InterPro" id="IPR036259">
    <property type="entry name" value="MFS_trans_sf"/>
</dbReference>
<dbReference type="Proteomes" id="UP000242875">
    <property type="component" value="Unassembled WGS sequence"/>
</dbReference>
<evidence type="ECO:0000256" key="6">
    <source>
        <dbReference type="SAM" id="Phobius"/>
    </source>
</evidence>
<gene>
    <name evidence="8" type="ORF">BZG36_03035</name>
</gene>
<protein>
    <recommendedName>
        <fullName evidence="7">Major facilitator superfamily (MFS) profile domain-containing protein</fullName>
    </recommendedName>
</protein>
<evidence type="ECO:0000256" key="5">
    <source>
        <dbReference type="ARBA" id="ARBA00023136"/>
    </source>
</evidence>
<evidence type="ECO:0000259" key="7">
    <source>
        <dbReference type="PROSITE" id="PS50850"/>
    </source>
</evidence>
<dbReference type="GO" id="GO:0022857">
    <property type="term" value="F:transmembrane transporter activity"/>
    <property type="evidence" value="ECO:0007669"/>
    <property type="project" value="InterPro"/>
</dbReference>
<keyword evidence="3 6" id="KW-0812">Transmembrane</keyword>
<evidence type="ECO:0000313" key="9">
    <source>
        <dbReference type="Proteomes" id="UP000242875"/>
    </source>
</evidence>
<keyword evidence="2" id="KW-0813">Transport</keyword>
<keyword evidence="9" id="KW-1185">Reference proteome</keyword>
<keyword evidence="4 6" id="KW-1133">Transmembrane helix</keyword>
<dbReference type="PROSITE" id="PS50850">
    <property type="entry name" value="MFS"/>
    <property type="match status" value="1"/>
</dbReference>
<dbReference type="EMBL" id="MVBO01000078">
    <property type="protein sequence ID" value="OZJ03592.1"/>
    <property type="molecule type" value="Genomic_DNA"/>
</dbReference>
<dbReference type="GO" id="GO:0016020">
    <property type="term" value="C:membrane"/>
    <property type="evidence" value="ECO:0007669"/>
    <property type="project" value="UniProtKB-SubCell"/>
</dbReference>